<dbReference type="Proteomes" id="UP000318081">
    <property type="component" value="Chromosome"/>
</dbReference>
<evidence type="ECO:0000256" key="6">
    <source>
        <dbReference type="SAM" id="MobiDB-lite"/>
    </source>
</evidence>
<keyword evidence="4 5" id="KW-0067">ATP-binding</keyword>
<keyword evidence="2 5" id="KW-0547">Nucleotide-binding</keyword>
<dbReference type="InterPro" id="IPR008271">
    <property type="entry name" value="Ser/Thr_kinase_AS"/>
</dbReference>
<gene>
    <name evidence="9" type="primary">prkC_32</name>
    <name evidence="9" type="ORF">TBK1r_62950</name>
</gene>
<dbReference type="InterPro" id="IPR000719">
    <property type="entry name" value="Prot_kinase_dom"/>
</dbReference>
<dbReference type="PANTHER" id="PTHR43289:SF6">
    <property type="entry name" value="SERINE_THREONINE-PROTEIN KINASE NEKL-3"/>
    <property type="match status" value="1"/>
</dbReference>
<feature type="domain" description="Protein kinase" evidence="8">
    <location>
        <begin position="449"/>
        <end position="714"/>
    </location>
</feature>
<keyword evidence="7" id="KW-0472">Membrane</keyword>
<dbReference type="InterPro" id="IPR017441">
    <property type="entry name" value="Protein_kinase_ATP_BS"/>
</dbReference>
<accession>A0ABX5XZQ8</accession>
<feature type="binding site" evidence="5">
    <location>
        <position position="478"/>
    </location>
    <ligand>
        <name>ATP</name>
        <dbReference type="ChEBI" id="CHEBI:30616"/>
    </ligand>
</feature>
<sequence>MVGDKRNRQAARAVLSGSYTVTMPQDNGTRSQETRSKWKTLDGSPRARRGLGQSTIMSVVRQAPVGPLSPVIASLVVAVLLGVTLYVGWLVRESVRGSIRNSLETVLAANINALQLWLADQRETAKLYAAEEGLRGYAIELLQQHSKATQPSGPHQSAIKQASNRSEYLQALTARLHDAGYLGWAIVDPLGGVLDSSDARFNGGTIPLGQELFARLTAGTVSVTRPFEIETRRVSDGETPSGPMAVMCAVAPVRDDLRTTGSVALMIDPSKQFSKILSVAQMGSTGETYAFDRHGVMISSSRFESQLTQAGLLSSGETSPLKIHVRDPGVDIRVQNSVPGEPATWPLTLMADNATRGGVGSNVVGYNGYRGVRVVGAWTWLSEYHFGIASELEVDEAFASLQILRNSFLALFGAVSIAAAILLGLVWITRPRDINADRVEELKRRLGQYDLQQRIGRGGMGTVYLGEHGLLDRKVAIKVLENADATERSLARFQREVQLSARLKHPNTVEIYDFGRTDEGTFFYVMEYVEGISLEQLVDYYGRQPAERVIYLLLQICGSIAEAHAAGLIHRDIKPANVLLTSRSGIHDLIKVLDFGLAKQIDHDSMQLTRVDSLTGTPLYMSPESIRDAASADVLSDIYSIGAVGYNLLCGLAPLEGESATDVCAKKLHEEPESPERRIGVPLAKDLQRVLLRCLHLDPQARPQSAQQLAGELLACADSPHWTQADAALWWREIFDGPYLDDFELSEDNPSAEGTQGDTAVNEKRPAASPLAQSTAS</sequence>
<evidence type="ECO:0000256" key="3">
    <source>
        <dbReference type="ARBA" id="ARBA00022777"/>
    </source>
</evidence>
<protein>
    <submittedName>
        <fullName evidence="9">Serine/threonine-protein kinase PrkC</fullName>
        <ecNumber evidence="9">2.7.11.1</ecNumber>
    </submittedName>
</protein>
<feature type="region of interest" description="Disordered" evidence="6">
    <location>
        <begin position="742"/>
        <end position="777"/>
    </location>
</feature>
<feature type="region of interest" description="Disordered" evidence="6">
    <location>
        <begin position="22"/>
        <end position="45"/>
    </location>
</feature>
<proteinExistence type="predicted"/>
<dbReference type="PANTHER" id="PTHR43289">
    <property type="entry name" value="MITOGEN-ACTIVATED PROTEIN KINASE KINASE KINASE 20-RELATED"/>
    <property type="match status" value="1"/>
</dbReference>
<evidence type="ECO:0000313" key="9">
    <source>
        <dbReference type="EMBL" id="QDV87266.1"/>
    </source>
</evidence>
<keyword evidence="10" id="KW-1185">Reference proteome</keyword>
<evidence type="ECO:0000256" key="1">
    <source>
        <dbReference type="ARBA" id="ARBA00022679"/>
    </source>
</evidence>
<dbReference type="Pfam" id="PF00069">
    <property type="entry name" value="Pkinase"/>
    <property type="match status" value="1"/>
</dbReference>
<keyword evidence="3 9" id="KW-0418">Kinase</keyword>
<evidence type="ECO:0000313" key="10">
    <source>
        <dbReference type="Proteomes" id="UP000318081"/>
    </source>
</evidence>
<dbReference type="SUPFAM" id="SSF56112">
    <property type="entry name" value="Protein kinase-like (PK-like)"/>
    <property type="match status" value="1"/>
</dbReference>
<dbReference type="PROSITE" id="PS00107">
    <property type="entry name" value="PROTEIN_KINASE_ATP"/>
    <property type="match status" value="1"/>
</dbReference>
<dbReference type="Gene3D" id="3.30.200.20">
    <property type="entry name" value="Phosphorylase Kinase, domain 1"/>
    <property type="match status" value="1"/>
</dbReference>
<dbReference type="GO" id="GO:0004674">
    <property type="term" value="F:protein serine/threonine kinase activity"/>
    <property type="evidence" value="ECO:0007669"/>
    <property type="project" value="UniProtKB-EC"/>
</dbReference>
<dbReference type="SMART" id="SM00220">
    <property type="entry name" value="S_TKc"/>
    <property type="match status" value="1"/>
</dbReference>
<dbReference type="EC" id="2.7.11.1" evidence="9"/>
<reference evidence="9 10" key="1">
    <citation type="submission" date="2019-02" db="EMBL/GenBank/DDBJ databases">
        <title>Deep-cultivation of Planctomycetes and their phenomic and genomic characterization uncovers novel biology.</title>
        <authorList>
            <person name="Wiegand S."/>
            <person name="Jogler M."/>
            <person name="Boedeker C."/>
            <person name="Pinto D."/>
            <person name="Vollmers J."/>
            <person name="Rivas-Marin E."/>
            <person name="Kohn T."/>
            <person name="Peeters S.H."/>
            <person name="Heuer A."/>
            <person name="Rast P."/>
            <person name="Oberbeckmann S."/>
            <person name="Bunk B."/>
            <person name="Jeske O."/>
            <person name="Meyerdierks A."/>
            <person name="Storesund J.E."/>
            <person name="Kallscheuer N."/>
            <person name="Luecker S."/>
            <person name="Lage O.M."/>
            <person name="Pohl T."/>
            <person name="Merkel B.J."/>
            <person name="Hornburger P."/>
            <person name="Mueller R.-W."/>
            <person name="Bruemmer F."/>
            <person name="Labrenz M."/>
            <person name="Spormann A.M."/>
            <person name="Op den Camp H."/>
            <person name="Overmann J."/>
            <person name="Amann R."/>
            <person name="Jetten M.S.M."/>
            <person name="Mascher T."/>
            <person name="Medema M.H."/>
            <person name="Devos D.P."/>
            <person name="Kaster A.-K."/>
            <person name="Ovreas L."/>
            <person name="Rohde M."/>
            <person name="Galperin M.Y."/>
            <person name="Jogler C."/>
        </authorList>
    </citation>
    <scope>NUCLEOTIDE SEQUENCE [LARGE SCALE GENOMIC DNA]</scope>
    <source>
        <strain evidence="9 10">TBK1r</strain>
    </source>
</reference>
<keyword evidence="7" id="KW-1133">Transmembrane helix</keyword>
<keyword evidence="7" id="KW-0812">Transmembrane</keyword>
<evidence type="ECO:0000256" key="2">
    <source>
        <dbReference type="ARBA" id="ARBA00022741"/>
    </source>
</evidence>
<feature type="compositionally biased region" description="Polar residues" evidence="6">
    <location>
        <begin position="748"/>
        <end position="759"/>
    </location>
</feature>
<keyword evidence="1 9" id="KW-0808">Transferase</keyword>
<dbReference type="PROSITE" id="PS00108">
    <property type="entry name" value="PROTEIN_KINASE_ST"/>
    <property type="match status" value="1"/>
</dbReference>
<feature type="compositionally biased region" description="Polar residues" evidence="6">
    <location>
        <begin position="22"/>
        <end position="31"/>
    </location>
</feature>
<dbReference type="CDD" id="cd14014">
    <property type="entry name" value="STKc_PknB_like"/>
    <property type="match status" value="1"/>
</dbReference>
<feature type="transmembrane region" description="Helical" evidence="7">
    <location>
        <begin position="408"/>
        <end position="428"/>
    </location>
</feature>
<evidence type="ECO:0000256" key="5">
    <source>
        <dbReference type="PROSITE-ProRule" id="PRU10141"/>
    </source>
</evidence>
<dbReference type="InterPro" id="IPR011009">
    <property type="entry name" value="Kinase-like_dom_sf"/>
</dbReference>
<name>A0ABX5XZQ8_9BACT</name>
<evidence type="ECO:0000259" key="8">
    <source>
        <dbReference type="PROSITE" id="PS50011"/>
    </source>
</evidence>
<organism evidence="9 10">
    <name type="scientific">Stieleria magnilauensis</name>
    <dbReference type="NCBI Taxonomy" id="2527963"/>
    <lineage>
        <taxon>Bacteria</taxon>
        <taxon>Pseudomonadati</taxon>
        <taxon>Planctomycetota</taxon>
        <taxon>Planctomycetia</taxon>
        <taxon>Pirellulales</taxon>
        <taxon>Pirellulaceae</taxon>
        <taxon>Stieleria</taxon>
    </lineage>
</organism>
<dbReference type="PROSITE" id="PS50011">
    <property type="entry name" value="PROTEIN_KINASE_DOM"/>
    <property type="match status" value="1"/>
</dbReference>
<evidence type="ECO:0000256" key="7">
    <source>
        <dbReference type="SAM" id="Phobius"/>
    </source>
</evidence>
<feature type="transmembrane region" description="Helical" evidence="7">
    <location>
        <begin position="71"/>
        <end position="91"/>
    </location>
</feature>
<evidence type="ECO:0000256" key="4">
    <source>
        <dbReference type="ARBA" id="ARBA00022840"/>
    </source>
</evidence>
<dbReference type="Gene3D" id="1.10.510.10">
    <property type="entry name" value="Transferase(Phosphotransferase) domain 1"/>
    <property type="match status" value="1"/>
</dbReference>
<dbReference type="EMBL" id="CP036432">
    <property type="protein sequence ID" value="QDV87266.1"/>
    <property type="molecule type" value="Genomic_DNA"/>
</dbReference>